<dbReference type="EMBL" id="JACRSN010000005">
    <property type="protein sequence ID" value="MBC8533372.1"/>
    <property type="molecule type" value="Genomic_DNA"/>
</dbReference>
<dbReference type="Gene3D" id="3.60.21.10">
    <property type="match status" value="1"/>
</dbReference>
<name>A0A926HMQ0_9FIRM</name>
<dbReference type="AlphaFoldDB" id="A0A926HMQ0"/>
<dbReference type="InterPro" id="IPR029052">
    <property type="entry name" value="Metallo-depent_PP-like"/>
</dbReference>
<proteinExistence type="predicted"/>
<reference evidence="1" key="1">
    <citation type="submission" date="2020-08" db="EMBL/GenBank/DDBJ databases">
        <title>Genome public.</title>
        <authorList>
            <person name="Liu C."/>
            <person name="Sun Q."/>
        </authorList>
    </citation>
    <scope>NUCLEOTIDE SEQUENCE</scope>
    <source>
        <strain evidence="1">NSJ-40</strain>
    </source>
</reference>
<evidence type="ECO:0000313" key="2">
    <source>
        <dbReference type="Proteomes" id="UP000651482"/>
    </source>
</evidence>
<keyword evidence="2" id="KW-1185">Reference proteome</keyword>
<organism evidence="1 2">
    <name type="scientific">Yeguia hominis</name>
    <dbReference type="NCBI Taxonomy" id="2763662"/>
    <lineage>
        <taxon>Bacteria</taxon>
        <taxon>Bacillati</taxon>
        <taxon>Bacillota</taxon>
        <taxon>Clostridia</taxon>
        <taxon>Eubacteriales</taxon>
        <taxon>Yeguiaceae</taxon>
        <taxon>Yeguia</taxon>
    </lineage>
</organism>
<protein>
    <submittedName>
        <fullName evidence="1">Metallophosphoesterase</fullName>
    </submittedName>
</protein>
<dbReference type="Proteomes" id="UP000651482">
    <property type="component" value="Unassembled WGS sequence"/>
</dbReference>
<accession>A0A926HMQ0</accession>
<sequence length="219" mass="25332">MIHVTGDLHGDIRRFDAPAVRRLKSGDSLIVCGDFGFIWNGDEAEQKVLQKLQKKKYQILFVDGPHENFDLLEQYPVEEWNGGKVHRIAENILHLMRGEVFRIEGRLIFAFGGGESQEKHFRIDAGKWWAHEMPSLAEMKNGVENLQKNNFAVDYIITHSPCPGVGGFQFKQNESTLDLYFEEIEKSVRHRKWFFGSTHINRHYTARCESVFDAVIPLQ</sequence>
<dbReference type="SUPFAM" id="SSF56300">
    <property type="entry name" value="Metallo-dependent phosphatases"/>
    <property type="match status" value="1"/>
</dbReference>
<comment type="caution">
    <text evidence="1">The sequence shown here is derived from an EMBL/GenBank/DDBJ whole genome shotgun (WGS) entry which is preliminary data.</text>
</comment>
<evidence type="ECO:0000313" key="1">
    <source>
        <dbReference type="EMBL" id="MBC8533372.1"/>
    </source>
</evidence>
<dbReference type="RefSeq" id="WP_249318724.1">
    <property type="nucleotide sequence ID" value="NZ_JACRSN010000005.1"/>
</dbReference>
<gene>
    <name evidence="1" type="ORF">IAG03_04995</name>
</gene>